<evidence type="ECO:0000256" key="10">
    <source>
        <dbReference type="PROSITE-ProRule" id="PRU00284"/>
    </source>
</evidence>
<evidence type="ECO:0000256" key="3">
    <source>
        <dbReference type="ARBA" id="ARBA00022481"/>
    </source>
</evidence>
<evidence type="ECO:0000313" key="14">
    <source>
        <dbReference type="EMBL" id="GIM46692.1"/>
    </source>
</evidence>
<feature type="transmembrane region" description="Helical" evidence="11">
    <location>
        <begin position="279"/>
        <end position="302"/>
    </location>
</feature>
<comment type="similarity">
    <text evidence="9">Belongs to the methyl-accepting chemotaxis (MCP) protein family.</text>
</comment>
<feature type="domain" description="HAMP" evidence="13">
    <location>
        <begin position="303"/>
        <end position="355"/>
    </location>
</feature>
<dbReference type="RefSeq" id="WP_282199756.1">
    <property type="nucleotide sequence ID" value="NZ_BOQE01000001.1"/>
</dbReference>
<dbReference type="Gene3D" id="1.10.287.950">
    <property type="entry name" value="Methyl-accepting chemotaxis protein"/>
    <property type="match status" value="1"/>
</dbReference>
<dbReference type="GO" id="GO:0007165">
    <property type="term" value="P:signal transduction"/>
    <property type="evidence" value="ECO:0007669"/>
    <property type="project" value="UniProtKB-KW"/>
</dbReference>
<dbReference type="CDD" id="cd12913">
    <property type="entry name" value="PDC1_MCP_like"/>
    <property type="match status" value="1"/>
</dbReference>
<dbReference type="EMBL" id="BOQE01000001">
    <property type="protein sequence ID" value="GIM46692.1"/>
    <property type="molecule type" value="Genomic_DNA"/>
</dbReference>
<dbReference type="InterPro" id="IPR004089">
    <property type="entry name" value="MCPsignal_dom"/>
</dbReference>
<dbReference type="CDD" id="cd06225">
    <property type="entry name" value="HAMP"/>
    <property type="match status" value="1"/>
</dbReference>
<dbReference type="SMART" id="SM00304">
    <property type="entry name" value="HAMP"/>
    <property type="match status" value="2"/>
</dbReference>
<organism evidence="14 15">
    <name type="scientific">Collibacillus ludicampi</name>
    <dbReference type="NCBI Taxonomy" id="2771369"/>
    <lineage>
        <taxon>Bacteria</taxon>
        <taxon>Bacillati</taxon>
        <taxon>Bacillota</taxon>
        <taxon>Bacilli</taxon>
        <taxon>Bacillales</taxon>
        <taxon>Alicyclobacillaceae</taxon>
        <taxon>Collibacillus</taxon>
    </lineage>
</organism>
<dbReference type="InterPro" id="IPR003660">
    <property type="entry name" value="HAMP_dom"/>
</dbReference>
<protein>
    <submittedName>
        <fullName evidence="14">Methyl-accepting chemotaxis protein</fullName>
    </submittedName>
</protein>
<dbReference type="PANTHER" id="PTHR32089:SF114">
    <property type="entry name" value="METHYL-ACCEPTING CHEMOTAXIS PROTEIN MCPB"/>
    <property type="match status" value="1"/>
</dbReference>
<reference evidence="14" key="1">
    <citation type="journal article" date="2023" name="Int. J. Syst. Evol. Microbiol.">
        <title>Collibacillus ludicampi gen. nov., sp. nov., a new soil bacterium of the family Alicyclobacillaceae.</title>
        <authorList>
            <person name="Jojima T."/>
            <person name="Ioku Y."/>
            <person name="Fukuta Y."/>
            <person name="Shirasaka N."/>
            <person name="Matsumura Y."/>
            <person name="Mori M."/>
        </authorList>
    </citation>
    <scope>NUCLEOTIDE SEQUENCE</scope>
    <source>
        <strain evidence="14">TP075</strain>
    </source>
</reference>
<evidence type="ECO:0000256" key="11">
    <source>
        <dbReference type="SAM" id="Phobius"/>
    </source>
</evidence>
<feature type="transmembrane region" description="Helical" evidence="11">
    <location>
        <begin position="21"/>
        <end position="40"/>
    </location>
</feature>
<evidence type="ECO:0000256" key="1">
    <source>
        <dbReference type="ARBA" id="ARBA00004651"/>
    </source>
</evidence>
<dbReference type="CDD" id="cd11386">
    <property type="entry name" value="MCP_signal"/>
    <property type="match status" value="1"/>
</dbReference>
<dbReference type="AlphaFoldDB" id="A0AAV4LGY2"/>
<dbReference type="Pfam" id="PF00015">
    <property type="entry name" value="MCPsignal"/>
    <property type="match status" value="1"/>
</dbReference>
<dbReference type="Proteomes" id="UP001057291">
    <property type="component" value="Unassembled WGS sequence"/>
</dbReference>
<evidence type="ECO:0000259" key="12">
    <source>
        <dbReference type="PROSITE" id="PS50111"/>
    </source>
</evidence>
<dbReference type="Gene3D" id="3.30.450.20">
    <property type="entry name" value="PAS domain"/>
    <property type="match status" value="2"/>
</dbReference>
<dbReference type="InterPro" id="IPR033479">
    <property type="entry name" value="dCache_1"/>
</dbReference>
<keyword evidence="15" id="KW-1185">Reference proteome</keyword>
<evidence type="ECO:0000256" key="4">
    <source>
        <dbReference type="ARBA" id="ARBA00022500"/>
    </source>
</evidence>
<keyword evidence="2" id="KW-1003">Cell membrane</keyword>
<dbReference type="SUPFAM" id="SSF58104">
    <property type="entry name" value="Methyl-accepting chemotaxis protein (MCP) signaling domain"/>
    <property type="match status" value="1"/>
</dbReference>
<evidence type="ECO:0000259" key="13">
    <source>
        <dbReference type="PROSITE" id="PS50885"/>
    </source>
</evidence>
<dbReference type="CDD" id="cd12912">
    <property type="entry name" value="PDC2_MCP_like"/>
    <property type="match status" value="1"/>
</dbReference>
<dbReference type="SUPFAM" id="SSF103190">
    <property type="entry name" value="Sensory domain-like"/>
    <property type="match status" value="1"/>
</dbReference>
<evidence type="ECO:0000256" key="7">
    <source>
        <dbReference type="ARBA" id="ARBA00023136"/>
    </source>
</evidence>
<comment type="subcellular location">
    <subcellularLocation>
        <location evidence="1">Cell membrane</location>
        <topology evidence="1">Multi-pass membrane protein</topology>
    </subcellularLocation>
</comment>
<dbReference type="PROSITE" id="PS50885">
    <property type="entry name" value="HAMP"/>
    <property type="match status" value="1"/>
</dbReference>
<dbReference type="GO" id="GO:0005886">
    <property type="term" value="C:plasma membrane"/>
    <property type="evidence" value="ECO:0007669"/>
    <property type="project" value="UniProtKB-SubCell"/>
</dbReference>
<sequence length="660" mass="72529">MKRGVKGLFSFNVKTRLMLSFAIILVIPSLVLGWFSYYTAKNKIATQIQQSADENVKLINQTLDQMINAKIQDVNFFSQRIKGNEFNGQESPLVREQLNAYQKLHPELLSTYVGTSTGLMIQSPKMEIPSGYDPRKRPWYQEAMKQKGSVIITEPYVDAMTGQIVVTIAKSLEDGSGVAAVDLELQHLSELVKQVKIGQNGYAFILDKMSKVIVHPTMKPGTQATGNQSDVMYKQDSGVFDYLYEGQQKYMDFVTNQTTGWKIATTWFADEITAASSSILYTTQAVILVSLLAGALIVWLIIRSISRRFKELNEAAEKISQGDLTETIHVKANHEFDKLAMSFNHMIASLREIIAQVRETADHVASSSGELRASAEQTSKATEQVAMAIQEVANGTENQTHSAEESAKAMGEMAAGISRIAESSSIVSEVASEAMLQAEEGNRFVQNTVKQMNSISTSVKQSEESILLLAERAQAIGKIVEMITNIADQTSLLALNAAIEAARAGESGRGFAVVADEVRKLAEQTAESTRQITHLIEETQKDTKASVEYMGQVKKEVESGLSVAQETEQKFSLIFESMNRIAEQIQEVSTTAQQLSAGSQQVAASVEEMARVSQETAAHSQNVAAITEEQLASMEEIGSAAESLETIVEELQNLMQKFKL</sequence>
<keyword evidence="5 11" id="KW-0812">Transmembrane</keyword>
<proteinExistence type="inferred from homology"/>
<evidence type="ECO:0000256" key="6">
    <source>
        <dbReference type="ARBA" id="ARBA00022989"/>
    </source>
</evidence>
<keyword evidence="8 10" id="KW-0807">Transducer</keyword>
<dbReference type="FunFam" id="3.30.450.20:FF:000048">
    <property type="entry name" value="Methyl-accepting chemotaxis protein"/>
    <property type="match status" value="1"/>
</dbReference>
<dbReference type="PROSITE" id="PS50111">
    <property type="entry name" value="CHEMOTAXIS_TRANSDUC_2"/>
    <property type="match status" value="1"/>
</dbReference>
<dbReference type="GO" id="GO:0006935">
    <property type="term" value="P:chemotaxis"/>
    <property type="evidence" value="ECO:0007669"/>
    <property type="project" value="UniProtKB-KW"/>
</dbReference>
<dbReference type="Pfam" id="PF02743">
    <property type="entry name" value="dCache_1"/>
    <property type="match status" value="1"/>
</dbReference>
<keyword evidence="7 11" id="KW-0472">Membrane</keyword>
<comment type="caution">
    <text evidence="14">The sequence shown here is derived from an EMBL/GenBank/DDBJ whole genome shotgun (WGS) entry which is preliminary data.</text>
</comment>
<accession>A0AAV4LGY2</accession>
<evidence type="ECO:0000313" key="15">
    <source>
        <dbReference type="Proteomes" id="UP001057291"/>
    </source>
</evidence>
<dbReference type="SMART" id="SM00283">
    <property type="entry name" value="MA"/>
    <property type="match status" value="1"/>
</dbReference>
<dbReference type="Gene3D" id="1.10.8.500">
    <property type="entry name" value="HAMP domain in histidine kinase"/>
    <property type="match status" value="1"/>
</dbReference>
<name>A0AAV4LGY2_9BACL</name>
<feature type="domain" description="Methyl-accepting transducer" evidence="12">
    <location>
        <begin position="374"/>
        <end position="610"/>
    </location>
</feature>
<dbReference type="InterPro" id="IPR029151">
    <property type="entry name" value="Sensor-like_sf"/>
</dbReference>
<dbReference type="Pfam" id="PF00672">
    <property type="entry name" value="HAMP"/>
    <property type="match status" value="1"/>
</dbReference>
<keyword evidence="3" id="KW-0488">Methylation</keyword>
<evidence type="ECO:0000256" key="5">
    <source>
        <dbReference type="ARBA" id="ARBA00022692"/>
    </source>
</evidence>
<gene>
    <name evidence="14" type="ORF">DNHGIG_22410</name>
</gene>
<evidence type="ECO:0000256" key="2">
    <source>
        <dbReference type="ARBA" id="ARBA00022475"/>
    </source>
</evidence>
<evidence type="ECO:0000256" key="8">
    <source>
        <dbReference type="ARBA" id="ARBA00023224"/>
    </source>
</evidence>
<keyword evidence="6 11" id="KW-1133">Transmembrane helix</keyword>
<keyword evidence="4" id="KW-0145">Chemotaxis</keyword>
<evidence type="ECO:0000256" key="9">
    <source>
        <dbReference type="ARBA" id="ARBA00029447"/>
    </source>
</evidence>
<dbReference type="PANTHER" id="PTHR32089">
    <property type="entry name" value="METHYL-ACCEPTING CHEMOTAXIS PROTEIN MCPB"/>
    <property type="match status" value="1"/>
</dbReference>